<proteinExistence type="predicted"/>
<evidence type="ECO:0000313" key="2">
    <source>
        <dbReference type="Proteomes" id="UP000182491"/>
    </source>
</evidence>
<gene>
    <name evidence="1" type="ORF">SAMN04487941_2323</name>
</gene>
<dbReference type="RefSeq" id="WP_068837325.1">
    <property type="nucleotide sequence ID" value="NZ_BMXC01000002.1"/>
</dbReference>
<name>A0A1I7IMD7_9BACT</name>
<dbReference type="EMBL" id="FPCA01000002">
    <property type="protein sequence ID" value="SFU74111.1"/>
    <property type="molecule type" value="Genomic_DNA"/>
</dbReference>
<accession>A0A1I7IMD7</accession>
<keyword evidence="2" id="KW-1185">Reference proteome</keyword>
<protein>
    <submittedName>
        <fullName evidence="1">Uncharacterized protein</fullName>
    </submittedName>
</protein>
<dbReference type="AlphaFoldDB" id="A0A1I7IMD7"/>
<dbReference type="OrthoDB" id="853786at2"/>
<organism evidence="1 2">
    <name type="scientific">Pontibacter akesuensis</name>
    <dbReference type="NCBI Taxonomy" id="388950"/>
    <lineage>
        <taxon>Bacteria</taxon>
        <taxon>Pseudomonadati</taxon>
        <taxon>Bacteroidota</taxon>
        <taxon>Cytophagia</taxon>
        <taxon>Cytophagales</taxon>
        <taxon>Hymenobacteraceae</taxon>
        <taxon>Pontibacter</taxon>
    </lineage>
</organism>
<evidence type="ECO:0000313" key="1">
    <source>
        <dbReference type="EMBL" id="SFU74111.1"/>
    </source>
</evidence>
<sequence>MTLKAMYIRPDSDGVKAQYETIIAKLQATVAKYKEAFPQLKAIGKLLRMTLPEANSDEDYVQRLQELCSYLNELSTSSYIIRHLHHNLCEDVESVKNNTFLSSQEETYLILPT</sequence>
<dbReference type="Proteomes" id="UP000182491">
    <property type="component" value="Unassembled WGS sequence"/>
</dbReference>
<reference evidence="2" key="1">
    <citation type="submission" date="2016-10" db="EMBL/GenBank/DDBJ databases">
        <authorList>
            <person name="Varghese N."/>
        </authorList>
    </citation>
    <scope>NUCLEOTIDE SEQUENCE [LARGE SCALE GENOMIC DNA]</scope>
    <source>
        <strain evidence="2">DSM 18820</strain>
    </source>
</reference>